<evidence type="ECO:0000256" key="1">
    <source>
        <dbReference type="ARBA" id="ARBA00001933"/>
    </source>
</evidence>
<evidence type="ECO:0000256" key="8">
    <source>
        <dbReference type="RuleBase" id="RU004506"/>
    </source>
</evidence>
<dbReference type="Gene3D" id="3.90.1150.10">
    <property type="entry name" value="Aspartate Aminotransferase, domain 1"/>
    <property type="match status" value="1"/>
</dbReference>
<comment type="caution">
    <text evidence="10">The sequence shown here is derived from an EMBL/GenBank/DDBJ whole genome shotgun (WGS) entry which is preliminary data.</text>
</comment>
<evidence type="ECO:0000256" key="6">
    <source>
        <dbReference type="ARBA" id="ARBA00050776"/>
    </source>
</evidence>
<evidence type="ECO:0000256" key="5">
    <source>
        <dbReference type="ARBA" id="ARBA00022898"/>
    </source>
</evidence>
<dbReference type="InterPro" id="IPR015421">
    <property type="entry name" value="PyrdxlP-dep_Trfase_major"/>
</dbReference>
<sequence>MTEKSIPIEKFDVNTIRKDFPILQREVNGHPLVYLDNAATSQTPQQVIDTIVEYYQGYNANIHRGVHTLSQEATDAYEAARHKIQKHFGIAHPHEVIFTSGTTDSINLVANGFTSFLKEGDEILVSAMEHHSNIVPWQMLCERTGAVLKVIPMNLEGELVMEEYHKLLSDKTKLVFCNHVSNALGTINPIKEIVDAAHKVGAAVLIDGAQAAAHIKADLQALDVDFYTVSAHKMCGPTGVGMLYGKEDWLKKLPPYQGGGEMIAEVTFEKTTYADLPHKFEAGTPNICGGIAFGAALDYMNNIGFDAIAQYEDELVEYATEQLLTIDGLKIYGTAANKTSVISFNIDGIHPYDIGTIVDKLGIAVRTGHHCAQPIMDFYRIPGTVRASFSFYNTKEEVDKLVGAVKRARNMLQ</sequence>
<organism evidence="10 11">
    <name type="scientific">Flagellimonas halotolerans</name>
    <dbReference type="NCBI Taxonomy" id="3112164"/>
    <lineage>
        <taxon>Bacteria</taxon>
        <taxon>Pseudomonadati</taxon>
        <taxon>Bacteroidota</taxon>
        <taxon>Flavobacteriia</taxon>
        <taxon>Flavobacteriales</taxon>
        <taxon>Flavobacteriaceae</taxon>
        <taxon>Flagellimonas</taxon>
    </lineage>
</organism>
<keyword evidence="4 8" id="KW-0808">Transferase</keyword>
<dbReference type="EMBL" id="JAYMGW010000001">
    <property type="protein sequence ID" value="MEC4263937.1"/>
    <property type="molecule type" value="Genomic_DNA"/>
</dbReference>
<evidence type="ECO:0000256" key="3">
    <source>
        <dbReference type="ARBA" id="ARBA00010447"/>
    </source>
</evidence>
<feature type="domain" description="Aminotransferase class V" evidence="9">
    <location>
        <begin position="33"/>
        <end position="401"/>
    </location>
</feature>
<comment type="catalytic activity">
    <reaction evidence="6 8">
        <text>(sulfur carrier)-H + L-cysteine = (sulfur carrier)-SH + L-alanine</text>
        <dbReference type="Rhea" id="RHEA:43892"/>
        <dbReference type="Rhea" id="RHEA-COMP:14737"/>
        <dbReference type="Rhea" id="RHEA-COMP:14739"/>
        <dbReference type="ChEBI" id="CHEBI:29917"/>
        <dbReference type="ChEBI" id="CHEBI:35235"/>
        <dbReference type="ChEBI" id="CHEBI:57972"/>
        <dbReference type="ChEBI" id="CHEBI:64428"/>
        <dbReference type="EC" id="2.8.1.7"/>
    </reaction>
</comment>
<evidence type="ECO:0000313" key="10">
    <source>
        <dbReference type="EMBL" id="MEC4263937.1"/>
    </source>
</evidence>
<comment type="cofactor">
    <cofactor evidence="1 7">
        <name>pyridoxal 5'-phosphate</name>
        <dbReference type="ChEBI" id="CHEBI:597326"/>
    </cofactor>
</comment>
<dbReference type="SUPFAM" id="SSF53383">
    <property type="entry name" value="PLP-dependent transferases"/>
    <property type="match status" value="1"/>
</dbReference>
<keyword evidence="5 8" id="KW-0663">Pyridoxal phosphate</keyword>
<dbReference type="CDD" id="cd06453">
    <property type="entry name" value="SufS_like"/>
    <property type="match status" value="1"/>
</dbReference>
<evidence type="ECO:0000256" key="4">
    <source>
        <dbReference type="ARBA" id="ARBA00022679"/>
    </source>
</evidence>
<accession>A0ABU6ILU4</accession>
<dbReference type="InterPro" id="IPR010970">
    <property type="entry name" value="Cys_dSase_SufS"/>
</dbReference>
<dbReference type="PIRSF" id="PIRSF005572">
    <property type="entry name" value="NifS"/>
    <property type="match status" value="1"/>
</dbReference>
<name>A0ABU6ILU4_9FLAO</name>
<proteinExistence type="inferred from homology"/>
<dbReference type="PANTHER" id="PTHR43586">
    <property type="entry name" value="CYSTEINE DESULFURASE"/>
    <property type="match status" value="1"/>
</dbReference>
<dbReference type="PROSITE" id="PS00595">
    <property type="entry name" value="AA_TRANSFER_CLASS_5"/>
    <property type="match status" value="1"/>
</dbReference>
<evidence type="ECO:0000256" key="7">
    <source>
        <dbReference type="RuleBase" id="RU004504"/>
    </source>
</evidence>
<keyword evidence="11" id="KW-1185">Reference proteome</keyword>
<dbReference type="InterPro" id="IPR015422">
    <property type="entry name" value="PyrdxlP-dep_Trfase_small"/>
</dbReference>
<dbReference type="PANTHER" id="PTHR43586:SF8">
    <property type="entry name" value="CYSTEINE DESULFURASE 1, CHLOROPLASTIC"/>
    <property type="match status" value="1"/>
</dbReference>
<dbReference type="GO" id="GO:0031071">
    <property type="term" value="F:cysteine desulfurase activity"/>
    <property type="evidence" value="ECO:0007669"/>
    <property type="project" value="UniProtKB-EC"/>
</dbReference>
<dbReference type="InterPro" id="IPR000192">
    <property type="entry name" value="Aminotrans_V_dom"/>
</dbReference>
<dbReference type="Proteomes" id="UP001355298">
    <property type="component" value="Unassembled WGS sequence"/>
</dbReference>
<evidence type="ECO:0000259" key="9">
    <source>
        <dbReference type="Pfam" id="PF00266"/>
    </source>
</evidence>
<dbReference type="NCBIfam" id="TIGR01979">
    <property type="entry name" value="sufS"/>
    <property type="match status" value="1"/>
</dbReference>
<protein>
    <recommendedName>
        <fullName evidence="8">Cysteine desulfurase</fullName>
        <ecNumber evidence="8">2.8.1.7</ecNumber>
    </recommendedName>
</protein>
<evidence type="ECO:0000313" key="11">
    <source>
        <dbReference type="Proteomes" id="UP001355298"/>
    </source>
</evidence>
<dbReference type="InterPro" id="IPR016454">
    <property type="entry name" value="Cysteine_dSase"/>
</dbReference>
<comment type="function">
    <text evidence="2 8">Catalyzes the removal of elemental sulfur and selenium atoms from L-cysteine, L-cystine, L-selenocysteine, and L-selenocystine to produce L-alanine.</text>
</comment>
<reference evidence="10 11" key="1">
    <citation type="submission" date="2024-01" db="EMBL/GenBank/DDBJ databases">
        <title>The strains designed SYSU M86414 and SYSU M84420 isolated from the marine sediment in San Sha City (Hainan Province, China).</title>
        <authorList>
            <person name="Guo D."/>
        </authorList>
    </citation>
    <scope>NUCLEOTIDE SEQUENCE [LARGE SCALE GENOMIC DNA]</scope>
    <source>
        <strain evidence="10 11">SYSU M84420</strain>
    </source>
</reference>
<dbReference type="Gene3D" id="3.40.640.10">
    <property type="entry name" value="Type I PLP-dependent aspartate aminotransferase-like (Major domain)"/>
    <property type="match status" value="1"/>
</dbReference>
<dbReference type="InterPro" id="IPR020578">
    <property type="entry name" value="Aminotrans_V_PyrdxlP_BS"/>
</dbReference>
<dbReference type="Pfam" id="PF00266">
    <property type="entry name" value="Aminotran_5"/>
    <property type="match status" value="1"/>
</dbReference>
<comment type="similarity">
    <text evidence="3 8">Belongs to the class-V pyridoxal-phosphate-dependent aminotransferase family. Csd subfamily.</text>
</comment>
<gene>
    <name evidence="10" type="ORF">VOP03_01140</name>
</gene>
<dbReference type="RefSeq" id="WP_326276748.1">
    <property type="nucleotide sequence ID" value="NZ_JAYKYV010000001.1"/>
</dbReference>
<dbReference type="EC" id="2.8.1.7" evidence="8"/>
<evidence type="ECO:0000256" key="2">
    <source>
        <dbReference type="ARBA" id="ARBA00002824"/>
    </source>
</evidence>
<dbReference type="InterPro" id="IPR015424">
    <property type="entry name" value="PyrdxlP-dep_Trfase"/>
</dbReference>